<evidence type="ECO:0000256" key="1">
    <source>
        <dbReference type="ARBA" id="ARBA00004496"/>
    </source>
</evidence>
<organism evidence="5 6">
    <name type="scientific">Heterotrigona itama</name>
    <dbReference type="NCBI Taxonomy" id="395501"/>
    <lineage>
        <taxon>Eukaryota</taxon>
        <taxon>Metazoa</taxon>
        <taxon>Ecdysozoa</taxon>
        <taxon>Arthropoda</taxon>
        <taxon>Hexapoda</taxon>
        <taxon>Insecta</taxon>
        <taxon>Pterygota</taxon>
        <taxon>Neoptera</taxon>
        <taxon>Endopterygota</taxon>
        <taxon>Hymenoptera</taxon>
        <taxon>Apocrita</taxon>
        <taxon>Aculeata</taxon>
        <taxon>Apoidea</taxon>
        <taxon>Anthophila</taxon>
        <taxon>Apidae</taxon>
        <taxon>Heterotrigona</taxon>
    </lineage>
</organism>
<evidence type="ECO:0000256" key="2">
    <source>
        <dbReference type="ARBA" id="ARBA00022490"/>
    </source>
</evidence>
<evidence type="ECO:0000256" key="3">
    <source>
        <dbReference type="ARBA" id="ARBA00023097"/>
    </source>
</evidence>
<keyword evidence="3" id="KW-0558">Oxidation</keyword>
<comment type="subcellular location">
    <subcellularLocation>
        <location evidence="1">Cytoplasm</location>
    </subcellularLocation>
</comment>
<sequence length="219" mass="23939">LYMSMLRRVFPTFAQSVSTLIVLYLNKVKYTAKMSKKTALLLIADGSEEMEAVITTDVLRRVGINVTVAGLTENPCVKCSRDVKICVDAKLSDAINQKYDIVILPGGLNGSKAFANSSEIGKLLQQQEQENRLIAAICAAPTALKVHGIAKGKKITSYPAMKDQLTDYYKYLEDEVVIDGNLITSRGPATAFAFSLAIAEKLIDKQTADNVAKAILYRN</sequence>
<dbReference type="CDD" id="cd03135">
    <property type="entry name" value="GATase1_DJ-1"/>
    <property type="match status" value="1"/>
</dbReference>
<dbReference type="GO" id="GO:0005634">
    <property type="term" value="C:nucleus"/>
    <property type="evidence" value="ECO:0007669"/>
    <property type="project" value="TreeGrafter"/>
</dbReference>
<keyword evidence="6" id="KW-1185">Reference proteome</keyword>
<dbReference type="Gene3D" id="3.40.50.880">
    <property type="match status" value="1"/>
</dbReference>
<dbReference type="FunFam" id="3.40.50.880:FF:000022">
    <property type="entry name" value="protein deglycase DJ-1"/>
    <property type="match status" value="1"/>
</dbReference>
<dbReference type="GO" id="GO:1903189">
    <property type="term" value="P:glyoxal metabolic process"/>
    <property type="evidence" value="ECO:0007669"/>
    <property type="project" value="TreeGrafter"/>
</dbReference>
<feature type="non-terminal residue" evidence="5">
    <location>
        <position position="1"/>
    </location>
</feature>
<comment type="caution">
    <text evidence="5">The sequence shown here is derived from an EMBL/GenBank/DDBJ whole genome shotgun (WGS) entry which is preliminary data.</text>
</comment>
<evidence type="ECO:0000259" key="4">
    <source>
        <dbReference type="Pfam" id="PF01965"/>
    </source>
</evidence>
<dbReference type="InterPro" id="IPR002818">
    <property type="entry name" value="DJ-1/PfpI"/>
</dbReference>
<dbReference type="InterPro" id="IPR006287">
    <property type="entry name" value="DJ-1"/>
</dbReference>
<proteinExistence type="predicted"/>
<dbReference type="GO" id="GO:0046295">
    <property type="term" value="P:glycolate biosynthetic process"/>
    <property type="evidence" value="ECO:0007669"/>
    <property type="project" value="TreeGrafter"/>
</dbReference>
<dbReference type="InterPro" id="IPR029062">
    <property type="entry name" value="Class_I_gatase-like"/>
</dbReference>
<dbReference type="Proteomes" id="UP000752696">
    <property type="component" value="Unassembled WGS sequence"/>
</dbReference>
<dbReference type="OrthoDB" id="543156at2759"/>
<dbReference type="Pfam" id="PF01965">
    <property type="entry name" value="DJ-1_PfpI"/>
    <property type="match status" value="1"/>
</dbReference>
<reference evidence="5" key="1">
    <citation type="submission" date="2020-07" db="EMBL/GenBank/DDBJ databases">
        <authorList>
            <person name="Nazaruddin N."/>
        </authorList>
    </citation>
    <scope>NUCLEOTIDE SEQUENCE</scope>
</reference>
<dbReference type="NCBIfam" id="TIGR01383">
    <property type="entry name" value="not_thiJ"/>
    <property type="match status" value="1"/>
</dbReference>
<dbReference type="GO" id="GO:0051896">
    <property type="term" value="P:regulation of phosphatidylinositol 3-kinase/protein kinase B signal transduction"/>
    <property type="evidence" value="ECO:0007669"/>
    <property type="project" value="UniProtKB-ARBA"/>
</dbReference>
<keyword evidence="2" id="KW-0963">Cytoplasm</keyword>
<evidence type="ECO:0000313" key="6">
    <source>
        <dbReference type="Proteomes" id="UP000752696"/>
    </source>
</evidence>
<dbReference type="GO" id="GO:0006979">
    <property type="term" value="P:response to oxidative stress"/>
    <property type="evidence" value="ECO:0007669"/>
    <property type="project" value="UniProtKB-ARBA"/>
</dbReference>
<dbReference type="SUPFAM" id="SSF52317">
    <property type="entry name" value="Class I glutamine amidotransferase-like"/>
    <property type="match status" value="1"/>
</dbReference>
<dbReference type="InterPro" id="IPR050325">
    <property type="entry name" value="Prot/Nucl_acid_deglycase"/>
</dbReference>
<dbReference type="PANTHER" id="PTHR48094:SF12">
    <property type="entry name" value="PARKINSON DISEASE PROTEIN 7 HOMOLOG"/>
    <property type="match status" value="1"/>
</dbReference>
<name>A0A6V7GVN5_9HYME</name>
<protein>
    <recommendedName>
        <fullName evidence="4">DJ-1/PfpI domain-containing protein</fullName>
    </recommendedName>
</protein>
<feature type="domain" description="DJ-1/PfpI" evidence="4">
    <location>
        <begin position="37"/>
        <end position="200"/>
    </location>
</feature>
<dbReference type="GO" id="GO:0005739">
    <property type="term" value="C:mitochondrion"/>
    <property type="evidence" value="ECO:0007669"/>
    <property type="project" value="TreeGrafter"/>
</dbReference>
<accession>A0A6V7GVN5</accession>
<gene>
    <name evidence="5" type="ORF">MHI_LOCUS113289</name>
</gene>
<evidence type="ECO:0000313" key="5">
    <source>
        <dbReference type="EMBL" id="CAD1469196.1"/>
    </source>
</evidence>
<dbReference type="EMBL" id="CAJDYZ010001952">
    <property type="protein sequence ID" value="CAD1469196.1"/>
    <property type="molecule type" value="Genomic_DNA"/>
</dbReference>
<dbReference type="AlphaFoldDB" id="A0A6V7GVN5"/>
<dbReference type="PANTHER" id="PTHR48094">
    <property type="entry name" value="PROTEIN/NUCLEIC ACID DEGLYCASE DJ-1-RELATED"/>
    <property type="match status" value="1"/>
</dbReference>